<accession>A0A5C6DGI9</accession>
<reference evidence="5 6" key="1">
    <citation type="submission" date="2019-02" db="EMBL/GenBank/DDBJ databases">
        <title>Deep-cultivation of Planctomycetes and their phenomic and genomic characterization uncovers novel biology.</title>
        <authorList>
            <person name="Wiegand S."/>
            <person name="Jogler M."/>
            <person name="Boedeker C."/>
            <person name="Pinto D."/>
            <person name="Vollmers J."/>
            <person name="Rivas-Marin E."/>
            <person name="Kohn T."/>
            <person name="Peeters S.H."/>
            <person name="Heuer A."/>
            <person name="Rast P."/>
            <person name="Oberbeckmann S."/>
            <person name="Bunk B."/>
            <person name="Jeske O."/>
            <person name="Meyerdierks A."/>
            <person name="Storesund J.E."/>
            <person name="Kallscheuer N."/>
            <person name="Luecker S."/>
            <person name="Lage O.M."/>
            <person name="Pohl T."/>
            <person name="Merkel B.J."/>
            <person name="Hornburger P."/>
            <person name="Mueller R.-W."/>
            <person name="Bruemmer F."/>
            <person name="Labrenz M."/>
            <person name="Spormann A.M."/>
            <person name="Op Den Camp H."/>
            <person name="Overmann J."/>
            <person name="Amann R."/>
            <person name="Jetten M.S.M."/>
            <person name="Mascher T."/>
            <person name="Medema M.H."/>
            <person name="Devos D.P."/>
            <person name="Kaster A.-K."/>
            <person name="Ovreas L."/>
            <person name="Rohde M."/>
            <person name="Galperin M.Y."/>
            <person name="Jogler C."/>
        </authorList>
    </citation>
    <scope>NUCLEOTIDE SEQUENCE [LARGE SCALE GENOMIC DNA]</scope>
    <source>
        <strain evidence="5 6">Poly41</strain>
    </source>
</reference>
<sequence length="781" mass="85717">MSSSRHAIATAEPEILEARSFPAPSQVPHWVDTGRSRGFGIASYLEIPFMHKRLIAFCTLIGILAGWFAILAWPRTYLSEAKLIVRVGRENVSLDPTATTGSTLLFQKTQQEEIVSVLEVLSSRQIIETVVDNLTPAAILDGQLVGAASQEQAVTDEGSLGDQVLRSYRSVQSSASKSLQKFLLTAGVKESLGDRELAIMKLQSSLAIHSPRDSTVIVIDAKAKTPTMAQAIAKEVTASFLDQHLMASHTEGSLEFFETQSAEVEVQLNRLVEQRSDFMQERKIVSIEGNRSLLQDRLTGIDRDLVIASGELEQAISEINDLKAKIEEADDEIVSSKLAGSNPTWSGMRQQVYELEIQEQELAARSTGDHPMLRVIQAQLEGARKALAELDSQRVDENTTPNPLKMKLREDLQLQQTRVAGLRSMVETKEQQRSEMEQRIDELLDGEEKLTETDRNIRLMDASLQMLREKLEEARVLDELNSKEISNIHVFQPASFVERPVSPKKPMLGAGFLCLGLMTGLGLSFLREGASPTLRTSDDIEFQLGIPVVSTLPAMRRMRTPRLKDQQLMRQKCQALVSEVLLSQGNRSRLHGRSLGVIGVDLGAGASTLAVNLATVSSTDFNMKTMLVDADNRQRSVSKRFGLNGSPGLVELVGGHASHDECVQRADNVAVDLVASAADNCDAVLTSGPAEIVQALQAYQHECDLMVVDLPAASDPNQAIALAQHLDCVLVVVESEKTLLAAAERLLSRLADSETNVVGVVLNKTRCYLPRVMRGFVHPRV</sequence>
<keyword evidence="2" id="KW-0067">ATP-binding</keyword>
<dbReference type="EC" id="2.7.10.-" evidence="5"/>
<dbReference type="SUPFAM" id="SSF52540">
    <property type="entry name" value="P-loop containing nucleoside triphosphate hydrolases"/>
    <property type="match status" value="1"/>
</dbReference>
<evidence type="ECO:0000256" key="2">
    <source>
        <dbReference type="ARBA" id="ARBA00022840"/>
    </source>
</evidence>
<keyword evidence="5" id="KW-0418">Kinase</keyword>
<keyword evidence="4" id="KW-0472">Membrane</keyword>
<keyword evidence="4" id="KW-0812">Transmembrane</keyword>
<proteinExistence type="predicted"/>
<dbReference type="InterPro" id="IPR033756">
    <property type="entry name" value="YlxH/NBP35"/>
</dbReference>
<dbReference type="GO" id="GO:0005886">
    <property type="term" value="C:plasma membrane"/>
    <property type="evidence" value="ECO:0007669"/>
    <property type="project" value="TreeGrafter"/>
</dbReference>
<organism evidence="5 6">
    <name type="scientific">Novipirellula artificiosorum</name>
    <dbReference type="NCBI Taxonomy" id="2528016"/>
    <lineage>
        <taxon>Bacteria</taxon>
        <taxon>Pseudomonadati</taxon>
        <taxon>Planctomycetota</taxon>
        <taxon>Planctomycetia</taxon>
        <taxon>Pirellulales</taxon>
        <taxon>Pirellulaceae</taxon>
        <taxon>Novipirellula</taxon>
    </lineage>
</organism>
<gene>
    <name evidence="5" type="primary">ptk_1</name>
    <name evidence="5" type="ORF">Poly41_40810</name>
</gene>
<keyword evidence="1" id="KW-0547">Nucleotide-binding</keyword>
<keyword evidence="4" id="KW-1133">Transmembrane helix</keyword>
<evidence type="ECO:0000313" key="5">
    <source>
        <dbReference type="EMBL" id="TWU34937.1"/>
    </source>
</evidence>
<dbReference type="PANTHER" id="PTHR32309">
    <property type="entry name" value="TYROSINE-PROTEIN KINASE"/>
    <property type="match status" value="1"/>
</dbReference>
<evidence type="ECO:0000256" key="4">
    <source>
        <dbReference type="SAM" id="Phobius"/>
    </source>
</evidence>
<dbReference type="InterPro" id="IPR050445">
    <property type="entry name" value="Bact_polysacc_biosynth/exp"/>
</dbReference>
<comment type="caution">
    <text evidence="5">The sequence shown here is derived from an EMBL/GenBank/DDBJ whole genome shotgun (WGS) entry which is preliminary data.</text>
</comment>
<feature type="coiled-coil region" evidence="3">
    <location>
        <begin position="305"/>
        <end position="339"/>
    </location>
</feature>
<keyword evidence="6" id="KW-1185">Reference proteome</keyword>
<evidence type="ECO:0000313" key="6">
    <source>
        <dbReference type="Proteomes" id="UP000319143"/>
    </source>
</evidence>
<dbReference type="PANTHER" id="PTHR32309:SF13">
    <property type="entry name" value="FERRIC ENTEROBACTIN TRANSPORT PROTEIN FEPE"/>
    <property type="match status" value="1"/>
</dbReference>
<evidence type="ECO:0000256" key="1">
    <source>
        <dbReference type="ARBA" id="ARBA00022741"/>
    </source>
</evidence>
<name>A0A5C6DGI9_9BACT</name>
<dbReference type="InterPro" id="IPR027417">
    <property type="entry name" value="P-loop_NTPase"/>
</dbReference>
<dbReference type="GO" id="GO:0005524">
    <property type="term" value="F:ATP binding"/>
    <property type="evidence" value="ECO:0007669"/>
    <property type="project" value="UniProtKB-KW"/>
</dbReference>
<evidence type="ECO:0000256" key="3">
    <source>
        <dbReference type="SAM" id="Coils"/>
    </source>
</evidence>
<dbReference type="GO" id="GO:0004713">
    <property type="term" value="F:protein tyrosine kinase activity"/>
    <property type="evidence" value="ECO:0007669"/>
    <property type="project" value="TreeGrafter"/>
</dbReference>
<dbReference type="AlphaFoldDB" id="A0A5C6DGI9"/>
<feature type="transmembrane region" description="Helical" evidence="4">
    <location>
        <begin position="54"/>
        <end position="73"/>
    </location>
</feature>
<dbReference type="Gene3D" id="3.40.50.300">
    <property type="entry name" value="P-loop containing nucleotide triphosphate hydrolases"/>
    <property type="match status" value="1"/>
</dbReference>
<keyword evidence="3" id="KW-0175">Coiled coil</keyword>
<feature type="coiled-coil region" evidence="3">
    <location>
        <begin position="419"/>
        <end position="453"/>
    </location>
</feature>
<dbReference type="EMBL" id="SJPV01000007">
    <property type="protein sequence ID" value="TWU34937.1"/>
    <property type="molecule type" value="Genomic_DNA"/>
</dbReference>
<keyword evidence="5" id="KW-0808">Transferase</keyword>
<dbReference type="Proteomes" id="UP000319143">
    <property type="component" value="Unassembled WGS sequence"/>
</dbReference>
<dbReference type="Pfam" id="PF10609">
    <property type="entry name" value="ParA"/>
    <property type="match status" value="1"/>
</dbReference>
<protein>
    <submittedName>
        <fullName evidence="5">Tyrosine-protein kinase ptk</fullName>
        <ecNumber evidence="5">2.7.10.-</ecNumber>
    </submittedName>
</protein>